<dbReference type="InterPro" id="IPR032675">
    <property type="entry name" value="LRR_dom_sf"/>
</dbReference>
<dbReference type="Pfam" id="PF23598">
    <property type="entry name" value="LRR_14"/>
    <property type="match status" value="1"/>
</dbReference>
<keyword evidence="2" id="KW-0433">Leucine-rich repeat</keyword>
<dbReference type="OMA" id="LNECEGH"/>
<dbReference type="STRING" id="4565.A0A3B6FYQ6"/>
<feature type="domain" description="Disease resistance protein winged helix" evidence="9">
    <location>
        <begin position="829"/>
        <end position="899"/>
    </location>
</feature>
<dbReference type="GO" id="GO:0000166">
    <property type="term" value="F:nucleotide binding"/>
    <property type="evidence" value="ECO:0007669"/>
    <property type="project" value="UniProtKB-KW"/>
</dbReference>
<keyword evidence="4" id="KW-0547">Nucleotide-binding</keyword>
<dbReference type="GO" id="GO:0002758">
    <property type="term" value="P:innate immune response-activating signaling pathway"/>
    <property type="evidence" value="ECO:0007669"/>
    <property type="project" value="UniProtKB-ARBA"/>
</dbReference>
<feature type="domain" description="Disease resistance N-terminal" evidence="8">
    <location>
        <begin position="9"/>
        <end position="86"/>
    </location>
</feature>
<comment type="similarity">
    <text evidence="1">Belongs to the disease resistance NB-LRR family.</text>
</comment>
<evidence type="ECO:0000313" key="12">
    <source>
        <dbReference type="Proteomes" id="UP000019116"/>
    </source>
</evidence>
<dbReference type="Gene3D" id="1.10.10.10">
    <property type="entry name" value="Winged helix-like DNA-binding domain superfamily/Winged helix DNA-binding domain"/>
    <property type="match status" value="1"/>
</dbReference>
<keyword evidence="6" id="KW-0175">Coiled coil</keyword>
<feature type="region of interest" description="Disordered" evidence="7">
    <location>
        <begin position="599"/>
        <end position="618"/>
    </location>
</feature>
<feature type="compositionally biased region" description="Polar residues" evidence="7">
    <location>
        <begin position="549"/>
        <end position="561"/>
    </location>
</feature>
<evidence type="ECO:0000259" key="8">
    <source>
        <dbReference type="Pfam" id="PF18052"/>
    </source>
</evidence>
<evidence type="ECO:0000256" key="6">
    <source>
        <dbReference type="ARBA" id="ARBA00023054"/>
    </source>
</evidence>
<dbReference type="PANTHER" id="PTHR23155:SF1062">
    <property type="entry name" value="OS11G0579400 PROTEIN"/>
    <property type="match status" value="1"/>
</dbReference>
<evidence type="ECO:0000256" key="4">
    <source>
        <dbReference type="ARBA" id="ARBA00022741"/>
    </source>
</evidence>
<dbReference type="FunFam" id="1.10.10.10:FF:000322">
    <property type="entry name" value="Probable disease resistance protein At1g63360"/>
    <property type="match status" value="1"/>
</dbReference>
<evidence type="ECO:0000259" key="9">
    <source>
        <dbReference type="Pfam" id="PF23559"/>
    </source>
</evidence>
<dbReference type="GO" id="GO:0042742">
    <property type="term" value="P:defense response to bacterium"/>
    <property type="evidence" value="ECO:0007669"/>
    <property type="project" value="UniProtKB-ARBA"/>
</dbReference>
<dbReference type="Pfam" id="PF18052">
    <property type="entry name" value="Rx_N"/>
    <property type="match status" value="1"/>
</dbReference>
<protein>
    <submittedName>
        <fullName evidence="11">Uncharacterized protein</fullName>
    </submittedName>
</protein>
<feature type="region of interest" description="Disordered" evidence="7">
    <location>
        <begin position="1396"/>
        <end position="1437"/>
    </location>
</feature>
<evidence type="ECO:0000256" key="5">
    <source>
        <dbReference type="ARBA" id="ARBA00022821"/>
    </source>
</evidence>
<dbReference type="InterPro" id="IPR036388">
    <property type="entry name" value="WH-like_DNA-bd_sf"/>
</dbReference>
<reference evidence="11" key="2">
    <citation type="submission" date="2018-10" db="UniProtKB">
        <authorList>
            <consortium name="EnsemblPlants"/>
        </authorList>
    </citation>
    <scope>IDENTIFICATION</scope>
</reference>
<dbReference type="Gramene" id="TraesCS3B03G1168000.1">
    <property type="protein sequence ID" value="TraesCS3B03G1168000.1.CDS"/>
    <property type="gene ID" value="TraesCS3B03G1168000"/>
</dbReference>
<dbReference type="SUPFAM" id="SSF52058">
    <property type="entry name" value="L domain-like"/>
    <property type="match status" value="1"/>
</dbReference>
<reference evidence="11" key="1">
    <citation type="submission" date="2018-08" db="EMBL/GenBank/DDBJ databases">
        <authorList>
            <person name="Rossello M."/>
        </authorList>
    </citation>
    <scope>NUCLEOTIDE SEQUENCE [LARGE SCALE GENOMIC DNA]</scope>
    <source>
        <strain evidence="11">cv. Chinese Spring</strain>
    </source>
</reference>
<keyword evidence="12" id="KW-1185">Reference proteome</keyword>
<dbReference type="InterPro" id="IPR038005">
    <property type="entry name" value="RX-like_CC"/>
</dbReference>
<dbReference type="InterPro" id="IPR044974">
    <property type="entry name" value="Disease_R_plants"/>
</dbReference>
<accession>A0A3B6FYQ6</accession>
<dbReference type="GO" id="GO:0009626">
    <property type="term" value="P:plant-type hypersensitive response"/>
    <property type="evidence" value="ECO:0007669"/>
    <property type="project" value="UniProtKB-ARBA"/>
</dbReference>
<dbReference type="InterPro" id="IPR041118">
    <property type="entry name" value="Rx_N"/>
</dbReference>
<evidence type="ECO:0000313" key="11">
    <source>
        <dbReference type="EnsemblPlants" id="TraesCS3B02G472400.1"/>
    </source>
</evidence>
<organism evidence="11">
    <name type="scientific">Triticum aestivum</name>
    <name type="common">Wheat</name>
    <dbReference type="NCBI Taxonomy" id="4565"/>
    <lineage>
        <taxon>Eukaryota</taxon>
        <taxon>Viridiplantae</taxon>
        <taxon>Streptophyta</taxon>
        <taxon>Embryophyta</taxon>
        <taxon>Tracheophyta</taxon>
        <taxon>Spermatophyta</taxon>
        <taxon>Magnoliopsida</taxon>
        <taxon>Liliopsida</taxon>
        <taxon>Poales</taxon>
        <taxon>Poaceae</taxon>
        <taxon>BOP clade</taxon>
        <taxon>Pooideae</taxon>
        <taxon>Triticodae</taxon>
        <taxon>Triticeae</taxon>
        <taxon>Triticinae</taxon>
        <taxon>Triticum</taxon>
    </lineage>
</organism>
<dbReference type="CDD" id="cd14798">
    <property type="entry name" value="RX-CC_like"/>
    <property type="match status" value="1"/>
</dbReference>
<name>A0A3B6FYQ6_WHEAT</name>
<dbReference type="Gene3D" id="3.80.10.10">
    <property type="entry name" value="Ribonuclease Inhibitor"/>
    <property type="match status" value="1"/>
</dbReference>
<dbReference type="InterPro" id="IPR058922">
    <property type="entry name" value="WHD_DRP"/>
</dbReference>
<evidence type="ECO:0000256" key="2">
    <source>
        <dbReference type="ARBA" id="ARBA00022614"/>
    </source>
</evidence>
<evidence type="ECO:0000256" key="1">
    <source>
        <dbReference type="ARBA" id="ARBA00008894"/>
    </source>
</evidence>
<dbReference type="EnsemblPlants" id="TraesCS3B02G472400.1">
    <property type="protein sequence ID" value="TraesCS3B02G472400.1"/>
    <property type="gene ID" value="TraesCS3B02G472400"/>
</dbReference>
<dbReference type="Pfam" id="PF23559">
    <property type="entry name" value="WHD_DRP"/>
    <property type="match status" value="1"/>
</dbReference>
<dbReference type="Gene3D" id="1.20.5.4130">
    <property type="match status" value="1"/>
</dbReference>
<proteinExistence type="inferred from homology"/>
<dbReference type="InterPro" id="IPR055414">
    <property type="entry name" value="LRR_R13L4/SHOC2-like"/>
</dbReference>
<keyword evidence="5" id="KW-0611">Plant defense</keyword>
<evidence type="ECO:0000256" key="3">
    <source>
        <dbReference type="ARBA" id="ARBA00022737"/>
    </source>
</evidence>
<dbReference type="Proteomes" id="UP000019116">
    <property type="component" value="Chromosome 3B"/>
</dbReference>
<dbReference type="PaxDb" id="4565-Traes_3B_F712020DE.1"/>
<evidence type="ECO:0000256" key="7">
    <source>
        <dbReference type="SAM" id="MobiDB-lite"/>
    </source>
</evidence>
<evidence type="ECO:0000259" key="10">
    <source>
        <dbReference type="Pfam" id="PF23598"/>
    </source>
</evidence>
<keyword evidence="3" id="KW-0677">Repeat</keyword>
<sequence length="1437" mass="162319">MAELAAGAVSSLLVVIRSEALLLRGVRDDVQFIKEEMESMKSFLAHLSRWAPPGGEHDEQVRTWMNQVRLLAQDCNNCIDLYLYRGNPDIHRARGGLRGYLWWATWFLHKLAAQHRAAEQLCLLKERARDVGERRLRYGVEVPDKSGMGQLAPMASSSSWAATAGGYAAGDDEEEDDGDGQLLGAVATGGHSGPGAFTQSRTLDDYVKAKLCEWMQGVPGDADESLSMVVVAPYTYEDLLALVQETWLLSRNPESYGYHRIVVIDIPAVHPDFMPLRPKEVLFYILRELKLAKSNPQEQGTEGQEDLDSWKVYMRKWKIYREKKSALLDIKETIEEMEIDEKLDNIRSGIHGQLAKGDGQPKGDKLQGNFDQLDLDELLQLVLQTASQQDQNGKNKDMHILPAWDKKNIIVKKLKEHMEAKEKDKKLEEEEAAKHIGVEDGEEAVAKHMEEGAEVTIHMEEGGAKHMEEGEEVTMHREEEGGEVTMHREEEGGAKHIGVEEGEEAAAEHMKEEGGGEVTCKHMEEGAGEVAINREEDMKDGGGKKLFPKSSNSNKPVQAQDRSLDKQAIKTTTSTLGEDQIKILIHNAKEDILRELQQGKHDKSEGTGEPAATDQNPENVSDKIFAGFVNQMMEKMKHEFREQFKIKGLVNKIKNNLNPHPFRDKKRECPLFILKVDELMDVSTCEDIRNALSLLNCSADLMIVTAAKDIQLAKEYCYPLREPIDYSLAGLYHDTVLELTSQQKNEDSYNPQIFHDILYECEPHEFCMKIFTHALCVNPKRSGEELHKLHSTLRALPTPSFNNIAKVMFKFSYNDLPKEYKSCLLYLAIFSPGQKIRRSTLIARWVAEGLASKEDWPSSVRQANRCFDKLVGRCLVDPADIDAMGNVKSCVVSDPVHGFITTIARKQHIVETRLSHHLARHFSIFNDLQLRSSDRIDQFFKGLSESSQVSLLKVLDLEGCQCFLEKKQRYLKEICSKMLLLKYLSLRRTDITQLPSEINNLRELEVLDIRETKVPPHATAHILLLKLKRLLAGYIDPSNFESNPQIPHRIDKMVNMEVLYNVKAKQSHDLKDIGRLWQLRKLGVVIDDKNNHVRNLLKAISDLHECLCSLSVTFPVAAPHEAELPEVNVSYLKKHPKILESLSIKGTTQKGRLLPLFIKGDNNKLAKITLCHTLLSQNDLEVLAKLPKLWCVRLQHILCTEHKLNFKKGEFGCLKYLLVEDSDLTNITFEDGAASELEKMVLSITSKCSISGVDRLLKLKELELNSSFCGSLLDDAKQIAKLTLRGTLLEQDALQTLAKKPNIRSLVLQDKSFSGSQNKITLKKDEFLWLNLLIVDCSAITKIVFTRGSAPRLEKIVWSSSTSLSGINKLPRLKELEFNFNGVGDKVPDEVREAIKNHKNKPSLKLNGPETQDKAKGDEQDDDDDAATFPFCWKKQV</sequence>
<dbReference type="PANTHER" id="PTHR23155">
    <property type="entry name" value="DISEASE RESISTANCE PROTEIN RP"/>
    <property type="match status" value="1"/>
</dbReference>
<feature type="domain" description="Disease resistance R13L4/SHOC-2-like LRR" evidence="10">
    <location>
        <begin position="929"/>
        <end position="1264"/>
    </location>
</feature>
<dbReference type="Gramene" id="TraesCS3B02G472400.1">
    <property type="protein sequence ID" value="TraesCS3B02G472400.1"/>
    <property type="gene ID" value="TraesCS3B02G472400"/>
</dbReference>
<feature type="region of interest" description="Disordered" evidence="7">
    <location>
        <begin position="532"/>
        <end position="564"/>
    </location>
</feature>
<feature type="compositionally biased region" description="Basic and acidic residues" evidence="7">
    <location>
        <begin position="532"/>
        <end position="543"/>
    </location>
</feature>